<dbReference type="AlphaFoldDB" id="A0A9W6XJV1"/>
<dbReference type="Gene3D" id="3.40.33.10">
    <property type="entry name" value="CAP"/>
    <property type="match status" value="1"/>
</dbReference>
<evidence type="ECO:0000313" key="3">
    <source>
        <dbReference type="Proteomes" id="UP001165121"/>
    </source>
</evidence>
<organism evidence="2 3">
    <name type="scientific">Phytophthora fragariaefolia</name>
    <dbReference type="NCBI Taxonomy" id="1490495"/>
    <lineage>
        <taxon>Eukaryota</taxon>
        <taxon>Sar</taxon>
        <taxon>Stramenopiles</taxon>
        <taxon>Oomycota</taxon>
        <taxon>Peronosporomycetes</taxon>
        <taxon>Peronosporales</taxon>
        <taxon>Peronosporaceae</taxon>
        <taxon>Phytophthora</taxon>
    </lineage>
</organism>
<dbReference type="SMART" id="SM00198">
    <property type="entry name" value="SCP"/>
    <property type="match status" value="1"/>
</dbReference>
<dbReference type="OrthoDB" id="159553at2759"/>
<keyword evidence="3" id="KW-1185">Reference proteome</keyword>
<feature type="domain" description="SCP" evidence="1">
    <location>
        <begin position="9"/>
        <end position="146"/>
    </location>
</feature>
<dbReference type="SUPFAM" id="SSF55797">
    <property type="entry name" value="PR-1-like"/>
    <property type="match status" value="1"/>
</dbReference>
<gene>
    <name evidence="2" type="ORF">Pfra01_001223700</name>
</gene>
<dbReference type="Pfam" id="PF00188">
    <property type="entry name" value="CAP"/>
    <property type="match status" value="1"/>
</dbReference>
<dbReference type="Proteomes" id="UP001165121">
    <property type="component" value="Unassembled WGS sequence"/>
</dbReference>
<evidence type="ECO:0000313" key="2">
    <source>
        <dbReference type="EMBL" id="GMF40194.1"/>
    </source>
</evidence>
<reference evidence="2" key="1">
    <citation type="submission" date="2023-04" db="EMBL/GenBank/DDBJ databases">
        <title>Phytophthora fragariaefolia NBRC 109709.</title>
        <authorList>
            <person name="Ichikawa N."/>
            <person name="Sato H."/>
            <person name="Tonouchi N."/>
        </authorList>
    </citation>
    <scope>NUCLEOTIDE SEQUENCE</scope>
    <source>
        <strain evidence="2">NBRC 109709</strain>
    </source>
</reference>
<comment type="caution">
    <text evidence="2">The sequence shown here is derived from an EMBL/GenBank/DDBJ whole genome shotgun (WGS) entry which is preliminary data.</text>
</comment>
<protein>
    <submittedName>
        <fullName evidence="2">Unnamed protein product</fullName>
    </submittedName>
</protein>
<accession>A0A9W6XJV1</accession>
<sequence length="159" mass="18129">MPQLNQLTDVQLINTTHYINLYRTRYQAKTITYNKHIAAFSQSYAATLIQTKGFKHSGNPLYGENLGFLKGYQNHSCEIIRKTIDAWYSEARKYEFGSENAIPGTDHFTQLCWRNSTQYGIGYAYDPESSIAVVVMNFNPPGNVADTYNANVLPPRFMP</sequence>
<dbReference type="PRINTS" id="PR00837">
    <property type="entry name" value="V5TPXLIKE"/>
</dbReference>
<proteinExistence type="predicted"/>
<dbReference type="InterPro" id="IPR035940">
    <property type="entry name" value="CAP_sf"/>
</dbReference>
<name>A0A9W6XJV1_9STRA</name>
<dbReference type="PANTHER" id="PTHR10334">
    <property type="entry name" value="CYSTEINE-RICH SECRETORY PROTEIN-RELATED"/>
    <property type="match status" value="1"/>
</dbReference>
<evidence type="ECO:0000259" key="1">
    <source>
        <dbReference type="SMART" id="SM00198"/>
    </source>
</evidence>
<dbReference type="EMBL" id="BSXT01001230">
    <property type="protein sequence ID" value="GMF40194.1"/>
    <property type="molecule type" value="Genomic_DNA"/>
</dbReference>
<dbReference type="InterPro" id="IPR001283">
    <property type="entry name" value="CRISP-related"/>
</dbReference>
<dbReference type="InterPro" id="IPR014044">
    <property type="entry name" value="CAP_dom"/>
</dbReference>